<reference evidence="3 4" key="1">
    <citation type="submission" date="2018-10" db="EMBL/GenBank/DDBJ databases">
        <title>Phylogenomics of Brevibacillus.</title>
        <authorList>
            <person name="Dunlap C."/>
        </authorList>
    </citation>
    <scope>NUCLEOTIDE SEQUENCE [LARGE SCALE GENOMIC DNA]</scope>
    <source>
        <strain evidence="3 4">NRRL NRS 1219</strain>
    </source>
</reference>
<feature type="transmembrane region" description="Helical" evidence="1">
    <location>
        <begin position="6"/>
        <end position="26"/>
    </location>
</feature>
<dbReference type="RefSeq" id="WP_005827069.1">
    <property type="nucleotide sequence ID" value="NZ_BJOD01000001.1"/>
</dbReference>
<dbReference type="Proteomes" id="UP000276178">
    <property type="component" value="Unassembled WGS sequence"/>
</dbReference>
<keyword evidence="1" id="KW-0472">Membrane</keyword>
<comment type="caution">
    <text evidence="3">The sequence shown here is derived from an EMBL/GenBank/DDBJ whole genome shotgun (WGS) entry which is preliminary data.</text>
</comment>
<evidence type="ECO:0000256" key="1">
    <source>
        <dbReference type="SAM" id="Phobius"/>
    </source>
</evidence>
<evidence type="ECO:0000313" key="2">
    <source>
        <dbReference type="EMBL" id="GED24211.1"/>
    </source>
</evidence>
<dbReference type="EMBL" id="RHHN01000048">
    <property type="protein sequence ID" value="RNB53146.1"/>
    <property type="molecule type" value="Genomic_DNA"/>
</dbReference>
<keyword evidence="1" id="KW-1133">Transmembrane helix</keyword>
<keyword evidence="5" id="KW-1185">Reference proteome</keyword>
<dbReference type="Proteomes" id="UP000317180">
    <property type="component" value="Unassembled WGS sequence"/>
</dbReference>
<accession>A0A3M8API6</accession>
<reference evidence="2 5" key="2">
    <citation type="submission" date="2019-06" db="EMBL/GenBank/DDBJ databases">
        <title>Whole genome shotgun sequence of Brevibacillus agri NBRC 15538.</title>
        <authorList>
            <person name="Hosoyama A."/>
            <person name="Uohara A."/>
            <person name="Ohji S."/>
            <person name="Ichikawa N."/>
        </authorList>
    </citation>
    <scope>NUCLEOTIDE SEQUENCE [LARGE SCALE GENOMIC DNA]</scope>
    <source>
        <strain evidence="2 5">NBRC 15538</strain>
    </source>
</reference>
<dbReference type="OrthoDB" id="2476655at2"/>
<keyword evidence="1" id="KW-0812">Transmembrane</keyword>
<proteinExistence type="predicted"/>
<dbReference type="AlphaFoldDB" id="A0A3M8API6"/>
<dbReference type="EMBL" id="BJOD01000001">
    <property type="protein sequence ID" value="GED24211.1"/>
    <property type="molecule type" value="Genomic_DNA"/>
</dbReference>
<evidence type="ECO:0000313" key="4">
    <source>
        <dbReference type="Proteomes" id="UP000276178"/>
    </source>
</evidence>
<evidence type="ECO:0000313" key="3">
    <source>
        <dbReference type="EMBL" id="RNB53146.1"/>
    </source>
</evidence>
<gene>
    <name evidence="2" type="ORF">BAG01nite_03130</name>
    <name evidence="3" type="ORF">EB820_16250</name>
</gene>
<evidence type="ECO:0000313" key="5">
    <source>
        <dbReference type="Proteomes" id="UP000317180"/>
    </source>
</evidence>
<name>A0A3M8API6_9BACL</name>
<dbReference type="GeneID" id="82812165"/>
<organism evidence="3 4">
    <name type="scientific">Brevibacillus agri</name>
    <dbReference type="NCBI Taxonomy" id="51101"/>
    <lineage>
        <taxon>Bacteria</taxon>
        <taxon>Bacillati</taxon>
        <taxon>Bacillota</taxon>
        <taxon>Bacilli</taxon>
        <taxon>Bacillales</taxon>
        <taxon>Paenibacillaceae</taxon>
        <taxon>Brevibacillus</taxon>
    </lineage>
</organism>
<sequence>MSVILTILGIGFVLFVVAVIIVVALLKKGARFFWKMGGRGYRKYSSSDYRHRGPLWKLGHKTYGHRYYRRKHSSHSGFFSS</sequence>
<protein>
    <submittedName>
        <fullName evidence="3">Uncharacterized protein</fullName>
    </submittedName>
</protein>